<evidence type="ECO:0000256" key="6">
    <source>
        <dbReference type="PIRSR" id="PIRSR005091-1"/>
    </source>
</evidence>
<name>A0A2U2PEP8_9SPHI</name>
<dbReference type="Gene3D" id="3.40.720.10">
    <property type="entry name" value="Alkaline Phosphatase, subunit A"/>
    <property type="match status" value="1"/>
</dbReference>
<dbReference type="PANTHER" id="PTHR47371:SF3">
    <property type="entry name" value="PHOSPHOGLYCEROL TRANSFERASE I"/>
    <property type="match status" value="1"/>
</dbReference>
<proteinExistence type="predicted"/>
<dbReference type="InterPro" id="IPR000917">
    <property type="entry name" value="Sulfatase_N"/>
</dbReference>
<evidence type="ECO:0000313" key="12">
    <source>
        <dbReference type="Proteomes" id="UP000245647"/>
    </source>
</evidence>
<evidence type="ECO:0000256" key="5">
    <source>
        <dbReference type="ARBA" id="ARBA00023136"/>
    </source>
</evidence>
<dbReference type="Proteomes" id="UP000245647">
    <property type="component" value="Unassembled WGS sequence"/>
</dbReference>
<keyword evidence="3 9" id="KW-0812">Transmembrane</keyword>
<evidence type="ECO:0000313" key="11">
    <source>
        <dbReference type="EMBL" id="PWG79599.1"/>
    </source>
</evidence>
<accession>A0A2U2PEP8</accession>
<feature type="non-terminal residue" evidence="11">
    <location>
        <position position="567"/>
    </location>
</feature>
<feature type="transmembrane region" description="Helical" evidence="9">
    <location>
        <begin position="85"/>
        <end position="107"/>
    </location>
</feature>
<dbReference type="Pfam" id="PF00884">
    <property type="entry name" value="Sulfatase"/>
    <property type="match status" value="1"/>
</dbReference>
<sequence>MDTSMAGYICALPLLVVMIAWVAEINIPALALKIYTWTLIVISSFLTVVNFNIYREWGTKVNYRALEFAFGSPAEAFASSESSPVFLSFLVFFALSGAGVFLASRLICYSFNKQQKWYLKLPVALLLLGVNFLAIRGGWQLSPMNESMAYYSSKPLLNYAAVNTEWSLIHDVLNNKYNLKNPFKYYKPDEAKGIVRDLYAHPSGDAPVILTNPRPNVVVIIMESFTGNVVESLGGEKGINPAMEGLIKDGLFFNNIYASGGRTDKGVVAVLSAFPAQGGRSIMKENSKQIRIPALSQSFRAHGYATSFFYGGESRFFNMRSYLLSHNYGKIIDKADFAQKDMSSKWGAYDGPVYNKTVAELNKERKPFFATILTLTNHEPFELPVASRFKGEDTENKFRSTAYYADSCLGAFIEQAKKQEWYKNTLFIMVADHGHYLPRTDLEVYDPQRYRIPLIFYGDVIKPEYRGTVINKPGSQNDIAAVLLNQLNIPSSGYPWSKDLLNPFVPGFAFFNWDHGFGFVSPAQIISFDTMGNSIIYRKDNKNGVQDEQLLKYGKACMQEVYQQYVD</sequence>
<evidence type="ECO:0000256" key="2">
    <source>
        <dbReference type="ARBA" id="ARBA00022475"/>
    </source>
</evidence>
<feature type="binding site" evidence="8">
    <location>
        <position position="223"/>
    </location>
    <ligand>
        <name>Mn(2+)</name>
        <dbReference type="ChEBI" id="CHEBI:29035"/>
    </ligand>
</feature>
<feature type="binding site" evidence="8">
    <location>
        <position position="432"/>
    </location>
    <ligand>
        <name>Mn(2+)</name>
        <dbReference type="ChEBI" id="CHEBI:29035"/>
    </ligand>
</feature>
<dbReference type="GO" id="GO:0005886">
    <property type="term" value="C:plasma membrane"/>
    <property type="evidence" value="ECO:0007669"/>
    <property type="project" value="UniProtKB-SubCell"/>
</dbReference>
<keyword evidence="7" id="KW-0464">Manganese</keyword>
<evidence type="ECO:0000256" key="4">
    <source>
        <dbReference type="ARBA" id="ARBA00022989"/>
    </source>
</evidence>
<keyword evidence="7" id="KW-0479">Metal-binding</keyword>
<dbReference type="InterPro" id="IPR017850">
    <property type="entry name" value="Alkaline_phosphatase_core_sf"/>
</dbReference>
<evidence type="ECO:0000256" key="9">
    <source>
        <dbReference type="SAM" id="Phobius"/>
    </source>
</evidence>
<dbReference type="PIRSF" id="PIRSF005091">
    <property type="entry name" value="Mmb_sulf_HI1246"/>
    <property type="match status" value="1"/>
</dbReference>
<feature type="binding site" evidence="8">
    <location>
        <position position="433"/>
    </location>
    <ligand>
        <name>Mn(2+)</name>
        <dbReference type="ChEBI" id="CHEBI:29035"/>
    </ligand>
</feature>
<comment type="caution">
    <text evidence="11">The sequence shown here is derived from an EMBL/GenBank/DDBJ whole genome shotgun (WGS) entry which is preliminary data.</text>
</comment>
<feature type="domain" description="Sulfatase N-terminal" evidence="10">
    <location>
        <begin position="215"/>
        <end position="488"/>
    </location>
</feature>
<dbReference type="GO" id="GO:0046872">
    <property type="term" value="F:metal ion binding"/>
    <property type="evidence" value="ECO:0007669"/>
    <property type="project" value="UniProtKB-KW"/>
</dbReference>
<dbReference type="Gene3D" id="3.30.1120.80">
    <property type="match status" value="1"/>
</dbReference>
<keyword evidence="5 9" id="KW-0472">Membrane</keyword>
<feature type="transmembrane region" description="Helical" evidence="9">
    <location>
        <begin position="34"/>
        <end position="54"/>
    </location>
</feature>
<dbReference type="EMBL" id="QEAS01000013">
    <property type="protein sequence ID" value="PWG79599.1"/>
    <property type="molecule type" value="Genomic_DNA"/>
</dbReference>
<dbReference type="SUPFAM" id="SSF53649">
    <property type="entry name" value="Alkaline phosphatase-like"/>
    <property type="match status" value="1"/>
</dbReference>
<reference evidence="11 12" key="1">
    <citation type="submission" date="2018-04" db="EMBL/GenBank/DDBJ databases">
        <title>Pedobacter chongqingensis sp. nov., isolated from a rottenly hemp rope.</title>
        <authorList>
            <person name="Cai Y."/>
        </authorList>
    </citation>
    <scope>NUCLEOTIDE SEQUENCE [LARGE SCALE GENOMIC DNA]</scope>
    <source>
        <strain evidence="11 12">FJ4-8</strain>
    </source>
</reference>
<feature type="binding site" evidence="7">
    <location>
        <position position="378"/>
    </location>
    <ligand>
        <name>substrate</name>
    </ligand>
</feature>
<feature type="transmembrane region" description="Helical" evidence="9">
    <location>
        <begin position="6"/>
        <end position="27"/>
    </location>
</feature>
<dbReference type="InterPro" id="IPR012160">
    <property type="entry name" value="LtaS-like"/>
</dbReference>
<keyword evidence="4 9" id="KW-1133">Transmembrane helix</keyword>
<comment type="subcellular location">
    <subcellularLocation>
        <location evidence="1">Cell membrane</location>
        <topology evidence="1">Multi-pass membrane protein</topology>
    </subcellularLocation>
</comment>
<evidence type="ECO:0000256" key="8">
    <source>
        <dbReference type="PIRSR" id="PIRSR005091-3"/>
    </source>
</evidence>
<dbReference type="AlphaFoldDB" id="A0A2U2PEP8"/>
<keyword evidence="12" id="KW-1185">Reference proteome</keyword>
<evidence type="ECO:0000259" key="10">
    <source>
        <dbReference type="Pfam" id="PF00884"/>
    </source>
</evidence>
<dbReference type="PANTHER" id="PTHR47371">
    <property type="entry name" value="LIPOTEICHOIC ACID SYNTHASE"/>
    <property type="match status" value="1"/>
</dbReference>
<organism evidence="11 12">
    <name type="scientific">Pararcticibacter amylolyticus</name>
    <dbReference type="NCBI Taxonomy" id="2173175"/>
    <lineage>
        <taxon>Bacteria</taxon>
        <taxon>Pseudomonadati</taxon>
        <taxon>Bacteroidota</taxon>
        <taxon>Sphingobacteriia</taxon>
        <taxon>Sphingobacteriales</taxon>
        <taxon>Sphingobacteriaceae</taxon>
        <taxon>Pararcticibacter</taxon>
    </lineage>
</organism>
<keyword evidence="2" id="KW-1003">Cell membrane</keyword>
<protein>
    <submittedName>
        <fullName evidence="11">Sulfatase</fullName>
    </submittedName>
</protein>
<gene>
    <name evidence="11" type="ORF">DDR33_16160</name>
</gene>
<feature type="transmembrane region" description="Helical" evidence="9">
    <location>
        <begin position="119"/>
        <end position="139"/>
    </location>
</feature>
<feature type="binding site" evidence="8">
    <location>
        <position position="263"/>
    </location>
    <ligand>
        <name>Mn(2+)</name>
        <dbReference type="ChEBI" id="CHEBI:29035"/>
    </ligand>
</feature>
<dbReference type="InterPro" id="IPR050448">
    <property type="entry name" value="OpgB/LTA_synthase_biosynth"/>
</dbReference>
<evidence type="ECO:0000256" key="7">
    <source>
        <dbReference type="PIRSR" id="PIRSR005091-2"/>
    </source>
</evidence>
<dbReference type="CDD" id="cd16015">
    <property type="entry name" value="LTA_synthase"/>
    <property type="match status" value="1"/>
</dbReference>
<feature type="active site" evidence="6">
    <location>
        <position position="263"/>
    </location>
</feature>
<evidence type="ECO:0000256" key="1">
    <source>
        <dbReference type="ARBA" id="ARBA00004651"/>
    </source>
</evidence>
<evidence type="ECO:0000256" key="3">
    <source>
        <dbReference type="ARBA" id="ARBA00022692"/>
    </source>
</evidence>